<dbReference type="InterPro" id="IPR013874">
    <property type="entry name" value="Cdc37_Hsp90-bd"/>
</dbReference>
<dbReference type="SMART" id="SM01071">
    <property type="entry name" value="CDC37_N"/>
    <property type="match status" value="1"/>
</dbReference>
<evidence type="ECO:0000256" key="3">
    <source>
        <dbReference type="ARBA" id="ARBA00022490"/>
    </source>
</evidence>
<accession>A0AAD9P318</accession>
<evidence type="ECO:0000256" key="2">
    <source>
        <dbReference type="ARBA" id="ARBA00006222"/>
    </source>
</evidence>
<evidence type="ECO:0000256" key="4">
    <source>
        <dbReference type="ARBA" id="ARBA00023186"/>
    </source>
</evidence>
<dbReference type="EMBL" id="JAODUO010000172">
    <property type="protein sequence ID" value="KAK2187259.1"/>
    <property type="molecule type" value="Genomic_DNA"/>
</dbReference>
<dbReference type="AlphaFoldDB" id="A0AAD9P318"/>
<evidence type="ECO:0000313" key="10">
    <source>
        <dbReference type="EMBL" id="KAK2187259.1"/>
    </source>
</evidence>
<proteinExistence type="inferred from homology"/>
<feature type="compositionally biased region" description="Acidic residues" evidence="6">
    <location>
        <begin position="356"/>
        <end position="366"/>
    </location>
</feature>
<dbReference type="GO" id="GO:0051082">
    <property type="term" value="F:unfolded protein binding"/>
    <property type="evidence" value="ECO:0007669"/>
    <property type="project" value="TreeGrafter"/>
</dbReference>
<dbReference type="InterPro" id="IPR038189">
    <property type="entry name" value="Cdc37_Hsp90-bd_sf"/>
</dbReference>
<dbReference type="GO" id="GO:0006457">
    <property type="term" value="P:protein folding"/>
    <property type="evidence" value="ECO:0007669"/>
    <property type="project" value="TreeGrafter"/>
</dbReference>
<dbReference type="Proteomes" id="UP001209878">
    <property type="component" value="Unassembled WGS sequence"/>
</dbReference>
<reference evidence="10" key="1">
    <citation type="journal article" date="2023" name="Mol. Biol. Evol.">
        <title>Third-Generation Sequencing Reveals the Adaptive Role of the Epigenome in Three Deep-Sea Polychaetes.</title>
        <authorList>
            <person name="Perez M."/>
            <person name="Aroh O."/>
            <person name="Sun Y."/>
            <person name="Lan Y."/>
            <person name="Juniper S.K."/>
            <person name="Young C.R."/>
            <person name="Angers B."/>
            <person name="Qian P.Y."/>
        </authorList>
    </citation>
    <scope>NUCLEOTIDE SEQUENCE</scope>
    <source>
        <strain evidence="10">R07B-5</strain>
    </source>
</reference>
<evidence type="ECO:0000256" key="6">
    <source>
        <dbReference type="SAM" id="MobiDB-lite"/>
    </source>
</evidence>
<dbReference type="PANTHER" id="PTHR12800">
    <property type="entry name" value="CDC37-RELATED"/>
    <property type="match status" value="1"/>
</dbReference>
<dbReference type="Gene3D" id="1.20.58.610">
    <property type="entry name" value="Cdc37, Hsp90 binding domain"/>
    <property type="match status" value="1"/>
</dbReference>
<feature type="domain" description="Cdc37 N-terminal" evidence="9">
    <location>
        <begin position="3"/>
        <end position="128"/>
    </location>
</feature>
<evidence type="ECO:0000313" key="11">
    <source>
        <dbReference type="Proteomes" id="UP001209878"/>
    </source>
</evidence>
<feature type="compositionally biased region" description="Basic and acidic residues" evidence="6">
    <location>
        <begin position="367"/>
        <end position="377"/>
    </location>
</feature>
<dbReference type="Pfam" id="PF03234">
    <property type="entry name" value="CDC37_N"/>
    <property type="match status" value="1"/>
</dbReference>
<name>A0AAD9P318_RIDPI</name>
<dbReference type="FunFam" id="1.20.58.610:FF:000001">
    <property type="entry name" value="Hsp90 co-chaperone Cdc37-like 1"/>
    <property type="match status" value="1"/>
</dbReference>
<feature type="region of interest" description="Disordered" evidence="6">
    <location>
        <begin position="42"/>
        <end position="62"/>
    </location>
</feature>
<evidence type="ECO:0000259" key="7">
    <source>
        <dbReference type="SMART" id="SM01069"/>
    </source>
</evidence>
<dbReference type="PANTHER" id="PTHR12800:SF4">
    <property type="entry name" value="HSP90 CO-CHAPERONE CDC37"/>
    <property type="match status" value="1"/>
</dbReference>
<comment type="similarity">
    <text evidence="2">Belongs to the CDC37 family.</text>
</comment>
<dbReference type="InterPro" id="IPR004918">
    <property type="entry name" value="Cdc37"/>
</dbReference>
<comment type="subcellular location">
    <subcellularLocation>
        <location evidence="1">Cytoplasm</location>
    </subcellularLocation>
</comment>
<gene>
    <name evidence="10" type="ORF">NP493_174g00049</name>
</gene>
<dbReference type="SMART" id="SM01069">
    <property type="entry name" value="CDC37_C"/>
    <property type="match status" value="1"/>
</dbReference>
<evidence type="ECO:0000256" key="5">
    <source>
        <dbReference type="ARBA" id="ARBA00031396"/>
    </source>
</evidence>
<comment type="caution">
    <text evidence="10">The sequence shown here is derived from an EMBL/GenBank/DDBJ whole genome shotgun (WGS) entry which is preliminary data.</text>
</comment>
<keyword evidence="3" id="KW-0963">Cytoplasm</keyword>
<dbReference type="GO" id="GO:0050821">
    <property type="term" value="P:protein stabilization"/>
    <property type="evidence" value="ECO:0007669"/>
    <property type="project" value="TreeGrafter"/>
</dbReference>
<keyword evidence="4" id="KW-0143">Chaperone</keyword>
<dbReference type="Pfam" id="PF08564">
    <property type="entry name" value="CDC37_C"/>
    <property type="match status" value="1"/>
</dbReference>
<feature type="domain" description="Cdc37 Hsp90 binding" evidence="8">
    <location>
        <begin position="126"/>
        <end position="284"/>
    </location>
</feature>
<dbReference type="SMART" id="SM01070">
    <property type="entry name" value="CDC37_M"/>
    <property type="match status" value="1"/>
</dbReference>
<evidence type="ECO:0000256" key="1">
    <source>
        <dbReference type="ARBA" id="ARBA00004496"/>
    </source>
</evidence>
<dbReference type="GO" id="GO:0019901">
    <property type="term" value="F:protein kinase binding"/>
    <property type="evidence" value="ECO:0007669"/>
    <property type="project" value="InterPro"/>
</dbReference>
<sequence length="385" mass="45526">MSTLDYSKWDHIEISDDEDDTHPNIDTPSLFRWRHQARLDRMEQDKREKEAFARKHNEHEQRMAEIKKKLKEAEDQAAADQLSKLKIEMSELEKQEAEYKKKEEELLKKEKLTPWNVDTMCHDGKSKTIINKYDPRKQPELSEDEKMERQQNFTKKYEKEMKQFGMYRKYDDSQEYLLEHRHLVCEETANFLVLWCIDLEVHEKHDLMTHVAHQTMVMQFILELARSLETSPQNCIKPFFSRIKIGEKQYMDAFNEELNAFKDRIEARAHARIEAAMKEVEEEERQKRLGPGGLDPVEVFESLPKVMQECFEEKDIEKLQKVIEEMPKAEAEYHMKRCVNSGLWVPDAGKAGGEKEDLDSEEDDYEDARQGDEKEGEGSTSEVAK</sequence>
<dbReference type="GO" id="GO:0031072">
    <property type="term" value="F:heat shock protein binding"/>
    <property type="evidence" value="ECO:0007669"/>
    <property type="project" value="TreeGrafter"/>
</dbReference>
<dbReference type="SUPFAM" id="SSF101391">
    <property type="entry name" value="Hsp90 co-chaperone CDC37"/>
    <property type="match status" value="1"/>
</dbReference>
<keyword evidence="11" id="KW-1185">Reference proteome</keyword>
<dbReference type="Pfam" id="PF08565">
    <property type="entry name" value="CDC37_M"/>
    <property type="match status" value="1"/>
</dbReference>
<dbReference type="InterPro" id="IPR013855">
    <property type="entry name" value="Cdc37_N_dom"/>
</dbReference>
<feature type="region of interest" description="Disordered" evidence="6">
    <location>
        <begin position="343"/>
        <end position="385"/>
    </location>
</feature>
<dbReference type="GO" id="GO:0051087">
    <property type="term" value="F:protein-folding chaperone binding"/>
    <property type="evidence" value="ECO:0007669"/>
    <property type="project" value="TreeGrafter"/>
</dbReference>
<dbReference type="Gene3D" id="6.10.140.250">
    <property type="match status" value="1"/>
</dbReference>
<organism evidence="10 11">
    <name type="scientific">Ridgeia piscesae</name>
    <name type="common">Tubeworm</name>
    <dbReference type="NCBI Taxonomy" id="27915"/>
    <lineage>
        <taxon>Eukaryota</taxon>
        <taxon>Metazoa</taxon>
        <taxon>Spiralia</taxon>
        <taxon>Lophotrochozoa</taxon>
        <taxon>Annelida</taxon>
        <taxon>Polychaeta</taxon>
        <taxon>Sedentaria</taxon>
        <taxon>Canalipalpata</taxon>
        <taxon>Sabellida</taxon>
        <taxon>Siboglinidae</taxon>
        <taxon>Ridgeia</taxon>
    </lineage>
</organism>
<dbReference type="InterPro" id="IPR013873">
    <property type="entry name" value="Cdc37_C"/>
</dbReference>
<feature type="domain" description="Cdc37 C-terminal" evidence="7">
    <location>
        <begin position="288"/>
        <end position="379"/>
    </location>
</feature>
<evidence type="ECO:0000259" key="8">
    <source>
        <dbReference type="SMART" id="SM01070"/>
    </source>
</evidence>
<protein>
    <recommendedName>
        <fullName evidence="5">Hsp90 chaperone protein kinase-targeting subunit</fullName>
    </recommendedName>
</protein>
<dbReference type="GO" id="GO:0005737">
    <property type="term" value="C:cytoplasm"/>
    <property type="evidence" value="ECO:0007669"/>
    <property type="project" value="UniProtKB-SubCell"/>
</dbReference>
<evidence type="ECO:0000259" key="9">
    <source>
        <dbReference type="SMART" id="SM01071"/>
    </source>
</evidence>